<dbReference type="InterPro" id="IPR047199">
    <property type="entry name" value="CorA-like"/>
</dbReference>
<keyword evidence="1" id="KW-1133">Transmembrane helix</keyword>
<evidence type="ECO:0000256" key="1">
    <source>
        <dbReference type="SAM" id="Phobius"/>
    </source>
</evidence>
<dbReference type="InterPro" id="IPR002523">
    <property type="entry name" value="MgTranspt_CorA/ZnTranspt_ZntB"/>
</dbReference>
<proteinExistence type="predicted"/>
<dbReference type="Pfam" id="PF01544">
    <property type="entry name" value="CorA"/>
    <property type="match status" value="1"/>
</dbReference>
<evidence type="ECO:0000313" key="2">
    <source>
        <dbReference type="EMBL" id="ETJ41845.1"/>
    </source>
</evidence>
<feature type="transmembrane region" description="Helical" evidence="1">
    <location>
        <begin position="60"/>
        <end position="78"/>
    </location>
</feature>
<dbReference type="PANTHER" id="PTHR47891:SF2">
    <property type="entry name" value="MAGNESIUM AND COBALT TRANSPORTER"/>
    <property type="match status" value="1"/>
</dbReference>
<protein>
    <submittedName>
        <fullName evidence="2">CorA-like protein</fullName>
    </submittedName>
</protein>
<dbReference type="PANTHER" id="PTHR47891">
    <property type="entry name" value="TRANSPORTER-RELATED"/>
    <property type="match status" value="1"/>
</dbReference>
<sequence>RLRGHSTYRHLLKMYEEDEDLLEDVIIENKQAIEMVEMYSNILMNMMNAFTSIISNNLNMVMKMLAALTITLAVPTIIF</sequence>
<organism evidence="2">
    <name type="scientific">human gut metagenome</name>
    <dbReference type="NCBI Taxonomy" id="408170"/>
    <lineage>
        <taxon>unclassified sequences</taxon>
        <taxon>metagenomes</taxon>
        <taxon>organismal metagenomes</taxon>
    </lineage>
</organism>
<comment type="caution">
    <text evidence="2">The sequence shown here is derived from an EMBL/GenBank/DDBJ whole genome shotgun (WGS) entry which is preliminary data.</text>
</comment>
<feature type="non-terminal residue" evidence="2">
    <location>
        <position position="79"/>
    </location>
</feature>
<feature type="non-terminal residue" evidence="2">
    <location>
        <position position="1"/>
    </location>
</feature>
<name>W1YJF3_9ZZZZ</name>
<keyword evidence="1" id="KW-0472">Membrane</keyword>
<dbReference type="EMBL" id="AZMM01004207">
    <property type="protein sequence ID" value="ETJ41845.1"/>
    <property type="molecule type" value="Genomic_DNA"/>
</dbReference>
<dbReference type="SUPFAM" id="SSF143865">
    <property type="entry name" value="CorA soluble domain-like"/>
    <property type="match status" value="1"/>
</dbReference>
<dbReference type="GO" id="GO:0046873">
    <property type="term" value="F:metal ion transmembrane transporter activity"/>
    <property type="evidence" value="ECO:0007669"/>
    <property type="project" value="InterPro"/>
</dbReference>
<dbReference type="GO" id="GO:0016020">
    <property type="term" value="C:membrane"/>
    <property type="evidence" value="ECO:0007669"/>
    <property type="project" value="InterPro"/>
</dbReference>
<accession>W1YJF3</accession>
<keyword evidence="1" id="KW-0812">Transmembrane</keyword>
<reference evidence="2" key="1">
    <citation type="submission" date="2013-12" db="EMBL/GenBank/DDBJ databases">
        <title>A Varibaculum cambriense genome reconstructed from a premature infant gut community with otherwise low bacterial novelty that shifts toward anaerobic metabolism during the third week of life.</title>
        <authorList>
            <person name="Brown C.T."/>
            <person name="Sharon I."/>
            <person name="Thomas B.C."/>
            <person name="Castelle C.J."/>
            <person name="Morowitz M.J."/>
            <person name="Banfield J.F."/>
        </authorList>
    </citation>
    <scope>NUCLEOTIDE SEQUENCE</scope>
</reference>
<dbReference type="Gene3D" id="1.20.58.340">
    <property type="entry name" value="Magnesium transport protein CorA, transmembrane region"/>
    <property type="match status" value="1"/>
</dbReference>
<dbReference type="InterPro" id="IPR045861">
    <property type="entry name" value="CorA_cytoplasmic_dom"/>
</dbReference>
<gene>
    <name evidence="2" type="ORF">Q604_UNBC04207G0001</name>
</gene>
<dbReference type="AlphaFoldDB" id="W1YJF3"/>